<dbReference type="AlphaFoldDB" id="D4H821"/>
<keyword evidence="5 6" id="KW-0472">Membrane</keyword>
<evidence type="ECO:0000256" key="1">
    <source>
        <dbReference type="ARBA" id="ARBA00004141"/>
    </source>
</evidence>
<proteinExistence type="inferred from homology"/>
<keyword evidence="7" id="KW-0489">Methyltransferase</keyword>
<sequence precursor="true">MFLFLILLVLYCILHSVLADAVLMKRFYYLWWYRFFYVLQSILLFIPIFLIYHNLPSEPLFQPALFPYSFYVFVWTVGLGFGIYAVRSYDNGVFLGLTQILIKKNGKNYIYKRPELTKKGALAYVRHPYYTVSLLLIWVRPLDVKDIYLNIILTLYFLLGTINEERKLKKEFGAEYLQYMREVPALIPFTKRK</sequence>
<keyword evidence="7" id="KW-0808">Transferase</keyword>
<organism evidence="7 8">
    <name type="scientific">Denitrovibrio acetiphilus (strain DSM 12809 / NBRC 114555 / N2460)</name>
    <dbReference type="NCBI Taxonomy" id="522772"/>
    <lineage>
        <taxon>Bacteria</taxon>
        <taxon>Pseudomonadati</taxon>
        <taxon>Deferribacterota</taxon>
        <taxon>Deferribacteres</taxon>
        <taxon>Deferribacterales</taxon>
        <taxon>Geovibrionaceae</taxon>
        <taxon>Denitrovibrio</taxon>
    </lineage>
</organism>
<dbReference type="EMBL" id="CP001968">
    <property type="protein sequence ID" value="ADD68170.1"/>
    <property type="molecule type" value="Genomic_DNA"/>
</dbReference>
<dbReference type="KEGG" id="dap:Dacet_1400"/>
<keyword evidence="4 6" id="KW-1133">Transmembrane helix</keyword>
<dbReference type="PANTHER" id="PTHR31040:SF1">
    <property type="entry name" value="NURIM"/>
    <property type="match status" value="1"/>
</dbReference>
<dbReference type="InParanoid" id="D4H821"/>
<dbReference type="GO" id="GO:0016020">
    <property type="term" value="C:membrane"/>
    <property type="evidence" value="ECO:0007669"/>
    <property type="project" value="UniProtKB-SubCell"/>
</dbReference>
<dbReference type="PaxDb" id="522772-Dacet_1400"/>
<accession>D4H821</accession>
<keyword evidence="3 6" id="KW-0812">Transmembrane</keyword>
<evidence type="ECO:0000256" key="2">
    <source>
        <dbReference type="ARBA" id="ARBA00010631"/>
    </source>
</evidence>
<dbReference type="GO" id="GO:0008168">
    <property type="term" value="F:methyltransferase activity"/>
    <property type="evidence" value="ECO:0007669"/>
    <property type="project" value="UniProtKB-KW"/>
</dbReference>
<evidence type="ECO:0000256" key="6">
    <source>
        <dbReference type="SAM" id="Phobius"/>
    </source>
</evidence>
<dbReference type="HOGENOM" id="CLU_084189_1_0_0"/>
<evidence type="ECO:0000256" key="5">
    <source>
        <dbReference type="ARBA" id="ARBA00023136"/>
    </source>
</evidence>
<dbReference type="InterPro" id="IPR033580">
    <property type="entry name" value="Nurim-like"/>
</dbReference>
<keyword evidence="8" id="KW-1185">Reference proteome</keyword>
<name>D4H821_DENA2</name>
<evidence type="ECO:0000313" key="7">
    <source>
        <dbReference type="EMBL" id="ADD68170.1"/>
    </source>
</evidence>
<evidence type="ECO:0000256" key="3">
    <source>
        <dbReference type="ARBA" id="ARBA00022692"/>
    </source>
</evidence>
<dbReference type="GO" id="GO:0032259">
    <property type="term" value="P:methylation"/>
    <property type="evidence" value="ECO:0007669"/>
    <property type="project" value="UniProtKB-KW"/>
</dbReference>
<dbReference type="Gene3D" id="1.20.120.1630">
    <property type="match status" value="1"/>
</dbReference>
<feature type="transmembrane region" description="Helical" evidence="6">
    <location>
        <begin position="35"/>
        <end position="53"/>
    </location>
</feature>
<dbReference type="Proteomes" id="UP000002012">
    <property type="component" value="Chromosome"/>
</dbReference>
<dbReference type="STRING" id="522772.Dacet_1400"/>
<dbReference type="eggNOG" id="COG2020">
    <property type="taxonomic scope" value="Bacteria"/>
</dbReference>
<comment type="similarity">
    <text evidence="2">Belongs to the nurim family.</text>
</comment>
<dbReference type="OrthoDB" id="5417332at2"/>
<evidence type="ECO:0000256" key="4">
    <source>
        <dbReference type="ARBA" id="ARBA00022989"/>
    </source>
</evidence>
<dbReference type="PANTHER" id="PTHR31040">
    <property type="entry name" value="NURIM"/>
    <property type="match status" value="1"/>
</dbReference>
<dbReference type="RefSeq" id="WP_013010691.1">
    <property type="nucleotide sequence ID" value="NC_013943.1"/>
</dbReference>
<evidence type="ECO:0000313" key="8">
    <source>
        <dbReference type="Proteomes" id="UP000002012"/>
    </source>
</evidence>
<protein>
    <submittedName>
        <fullName evidence="7">S-isoprenylcysteine methyltransferase-like protein</fullName>
    </submittedName>
</protein>
<gene>
    <name evidence="7" type="ordered locus">Dacet_1400</name>
</gene>
<reference evidence="7 8" key="1">
    <citation type="journal article" date="2010" name="Stand. Genomic Sci.">
        <title>Complete genome sequence of Denitrovibrio acetiphilus type strain (N2460).</title>
        <authorList>
            <person name="Kiss H."/>
            <person name="Lang E."/>
            <person name="Lapidus A."/>
            <person name="Copeland A."/>
            <person name="Nolan M."/>
            <person name="Glavina Del Rio T."/>
            <person name="Chen F."/>
            <person name="Lucas S."/>
            <person name="Tice H."/>
            <person name="Cheng J.F."/>
            <person name="Han C."/>
            <person name="Goodwin L."/>
            <person name="Pitluck S."/>
            <person name="Liolios K."/>
            <person name="Pati A."/>
            <person name="Ivanova N."/>
            <person name="Mavromatis K."/>
            <person name="Chen A."/>
            <person name="Palaniappan K."/>
            <person name="Land M."/>
            <person name="Hauser L."/>
            <person name="Chang Y.J."/>
            <person name="Jeffries C.D."/>
            <person name="Detter J.C."/>
            <person name="Brettin T."/>
            <person name="Spring S."/>
            <person name="Rohde M."/>
            <person name="Goker M."/>
            <person name="Woyke T."/>
            <person name="Bristow J."/>
            <person name="Eisen J.A."/>
            <person name="Markowitz V."/>
            <person name="Hugenholtz P."/>
            <person name="Kyrpides N.C."/>
            <person name="Klenk H.P."/>
        </authorList>
    </citation>
    <scope>NUCLEOTIDE SEQUENCE [LARGE SCALE GENOMIC DNA]</scope>
    <source>
        <strain evidence="8">DSM 12809 / NBRC 114555 / N2460</strain>
    </source>
</reference>
<feature type="transmembrane region" description="Helical" evidence="6">
    <location>
        <begin position="65"/>
        <end position="86"/>
    </location>
</feature>
<comment type="subcellular location">
    <subcellularLocation>
        <location evidence="1">Membrane</location>
        <topology evidence="1">Multi-pass membrane protein</topology>
    </subcellularLocation>
</comment>